<feature type="binding site" evidence="8">
    <location>
        <position position="198"/>
    </location>
    <ligand>
        <name>NAD(+)</name>
        <dbReference type="ChEBI" id="CHEBI:57540"/>
    </ligand>
</feature>
<dbReference type="GO" id="GO:0000166">
    <property type="term" value="F:nucleotide binding"/>
    <property type="evidence" value="ECO:0007669"/>
    <property type="project" value="UniProtKB-KW"/>
</dbReference>
<dbReference type="PANTHER" id="PTHR42795">
    <property type="entry name" value="ALANINE DEHYDROGENASE"/>
    <property type="match status" value="1"/>
</dbReference>
<dbReference type="SMART" id="SM01003">
    <property type="entry name" value="AlaDh_PNT_N"/>
    <property type="match status" value="1"/>
</dbReference>
<feature type="binding site" evidence="8">
    <location>
        <begin position="298"/>
        <end position="301"/>
    </location>
    <ligand>
        <name>NAD(+)</name>
        <dbReference type="ChEBI" id="CHEBI:57540"/>
    </ligand>
</feature>
<evidence type="ECO:0000256" key="5">
    <source>
        <dbReference type="PIRNR" id="PIRNR000183"/>
    </source>
</evidence>
<keyword evidence="3 5" id="KW-0560">Oxidoreductase</keyword>
<dbReference type="InterPro" id="IPR007886">
    <property type="entry name" value="AlaDH/PNT_N"/>
</dbReference>
<evidence type="ECO:0000256" key="4">
    <source>
        <dbReference type="ARBA" id="ARBA00023027"/>
    </source>
</evidence>
<dbReference type="PANTHER" id="PTHR42795:SF1">
    <property type="entry name" value="ALANINE DEHYDROGENASE"/>
    <property type="match status" value="1"/>
</dbReference>
<feature type="binding site" evidence="8">
    <location>
        <position position="279"/>
    </location>
    <ligand>
        <name>NAD(+)</name>
        <dbReference type="ChEBI" id="CHEBI:57540"/>
    </ligand>
</feature>
<dbReference type="Pfam" id="PF05222">
    <property type="entry name" value="AlaDh_PNT_N"/>
    <property type="match status" value="1"/>
</dbReference>
<evidence type="ECO:0000259" key="10">
    <source>
        <dbReference type="SMART" id="SM01002"/>
    </source>
</evidence>
<reference evidence="12" key="1">
    <citation type="journal article" date="2020" name="mSystems">
        <title>Genome- and Community-Level Interaction Insights into Carbon Utilization and Element Cycling Functions of Hydrothermarchaeota in Hydrothermal Sediment.</title>
        <authorList>
            <person name="Zhou Z."/>
            <person name="Liu Y."/>
            <person name="Xu W."/>
            <person name="Pan J."/>
            <person name="Luo Z.H."/>
            <person name="Li M."/>
        </authorList>
    </citation>
    <scope>NUCLEOTIDE SEQUENCE [LARGE SCALE GENOMIC DNA]</scope>
    <source>
        <strain evidence="12">SpSt-81</strain>
    </source>
</reference>
<dbReference type="AlphaFoldDB" id="A0A7C3RJ28"/>
<dbReference type="GO" id="GO:0000286">
    <property type="term" value="F:alanine dehydrogenase activity"/>
    <property type="evidence" value="ECO:0007669"/>
    <property type="project" value="UniProtKB-UniRule"/>
</dbReference>
<gene>
    <name evidence="12" type="primary">ald</name>
    <name evidence="12" type="ORF">ENW00_01355</name>
</gene>
<comment type="caution">
    <text evidence="12">The sequence shown here is derived from an EMBL/GenBank/DDBJ whole genome shotgun (WGS) entry which is preliminary data.</text>
</comment>
<evidence type="ECO:0000313" key="12">
    <source>
        <dbReference type="EMBL" id="HFX12800.1"/>
    </source>
</evidence>
<comment type="similarity">
    <text evidence="1 5">Belongs to the AlaDH/PNT family.</text>
</comment>
<feature type="binding site" evidence="7">
    <location>
        <position position="75"/>
    </location>
    <ligand>
        <name>substrate</name>
    </ligand>
</feature>
<evidence type="ECO:0000256" key="3">
    <source>
        <dbReference type="ARBA" id="ARBA00023002"/>
    </source>
</evidence>
<organism evidence="12">
    <name type="scientific">Dictyoglomus thermophilum</name>
    <dbReference type="NCBI Taxonomy" id="14"/>
    <lineage>
        <taxon>Bacteria</taxon>
        <taxon>Pseudomonadati</taxon>
        <taxon>Dictyoglomota</taxon>
        <taxon>Dictyoglomia</taxon>
        <taxon>Dictyoglomales</taxon>
        <taxon>Dictyoglomaceae</taxon>
        <taxon>Dictyoglomus</taxon>
    </lineage>
</organism>
<feature type="binding site" evidence="7">
    <location>
        <position position="15"/>
    </location>
    <ligand>
        <name>substrate</name>
    </ligand>
</feature>
<feature type="domain" description="Alanine dehydrogenase/pyridine nucleotide transhydrogenase NAD(H)-binding" evidence="10">
    <location>
        <begin position="149"/>
        <end position="297"/>
    </location>
</feature>
<dbReference type="SUPFAM" id="SSF52283">
    <property type="entry name" value="Formate/glycerate dehydrogenase catalytic domain-like"/>
    <property type="match status" value="1"/>
</dbReference>
<dbReference type="GO" id="GO:0042853">
    <property type="term" value="P:L-alanine catabolic process"/>
    <property type="evidence" value="ECO:0007669"/>
    <property type="project" value="InterPro"/>
</dbReference>
<dbReference type="SMART" id="SM01002">
    <property type="entry name" value="AlaDh_PNT_C"/>
    <property type="match status" value="1"/>
</dbReference>
<dbReference type="SUPFAM" id="SSF51735">
    <property type="entry name" value="NAD(P)-binding Rossmann-fold domains"/>
    <property type="match status" value="1"/>
</dbReference>
<evidence type="ECO:0000256" key="8">
    <source>
        <dbReference type="PIRSR" id="PIRSR000183-3"/>
    </source>
</evidence>
<dbReference type="FunFam" id="3.40.50.720:FF:000049">
    <property type="entry name" value="Alanine dehydrogenase"/>
    <property type="match status" value="1"/>
</dbReference>
<dbReference type="Pfam" id="PF01262">
    <property type="entry name" value="AlaDh_PNT_C"/>
    <property type="match status" value="1"/>
</dbReference>
<feature type="binding site" evidence="8">
    <location>
        <begin position="239"/>
        <end position="240"/>
    </location>
    <ligand>
        <name>NAD(+)</name>
        <dbReference type="ChEBI" id="CHEBI:57540"/>
    </ligand>
</feature>
<keyword evidence="4 5" id="KW-0520">NAD</keyword>
<dbReference type="EC" id="1.4.1.1" evidence="2 5"/>
<evidence type="ECO:0000256" key="9">
    <source>
        <dbReference type="PIRSR" id="PIRSR000183-4"/>
    </source>
</evidence>
<dbReference type="Gene3D" id="3.40.50.720">
    <property type="entry name" value="NAD(P)-binding Rossmann-like Domain"/>
    <property type="match status" value="2"/>
</dbReference>
<accession>A0A7C3RJ28</accession>
<comment type="catalytic activity">
    <reaction evidence="5">
        <text>L-alanine + NAD(+) + H2O = pyruvate + NH4(+) + NADH + H(+)</text>
        <dbReference type="Rhea" id="RHEA:18405"/>
        <dbReference type="ChEBI" id="CHEBI:15361"/>
        <dbReference type="ChEBI" id="CHEBI:15377"/>
        <dbReference type="ChEBI" id="CHEBI:15378"/>
        <dbReference type="ChEBI" id="CHEBI:28938"/>
        <dbReference type="ChEBI" id="CHEBI:57540"/>
        <dbReference type="ChEBI" id="CHEBI:57945"/>
        <dbReference type="ChEBI" id="CHEBI:57972"/>
        <dbReference type="EC" id="1.4.1.1"/>
    </reaction>
</comment>
<dbReference type="GO" id="GO:0046872">
    <property type="term" value="F:metal ion binding"/>
    <property type="evidence" value="ECO:0007669"/>
    <property type="project" value="UniProtKB-KW"/>
</dbReference>
<feature type="domain" description="Alanine dehydrogenase/pyridine nucleotide transhydrogenase N-terminal" evidence="11">
    <location>
        <begin position="4"/>
        <end position="137"/>
    </location>
</feature>
<evidence type="ECO:0000259" key="11">
    <source>
        <dbReference type="SMART" id="SM01003"/>
    </source>
</evidence>
<feature type="active site" description="Proton donor/acceptor" evidence="6">
    <location>
        <position position="270"/>
    </location>
</feature>
<dbReference type="NCBIfam" id="TIGR00518">
    <property type="entry name" value="alaDH"/>
    <property type="match status" value="1"/>
</dbReference>
<feature type="binding site" evidence="9">
    <location>
        <position position="323"/>
    </location>
    <ligand>
        <name>Mg(2+)</name>
        <dbReference type="ChEBI" id="CHEBI:18420"/>
    </ligand>
</feature>
<evidence type="ECO:0000256" key="2">
    <source>
        <dbReference type="ARBA" id="ARBA00012897"/>
    </source>
</evidence>
<keyword evidence="9" id="KW-0479">Metal-binding</keyword>
<evidence type="ECO:0000256" key="6">
    <source>
        <dbReference type="PIRSR" id="PIRSR000183-1"/>
    </source>
</evidence>
<dbReference type="InterPro" id="IPR036291">
    <property type="entry name" value="NAD(P)-bd_dom_sf"/>
</dbReference>
<evidence type="ECO:0000256" key="1">
    <source>
        <dbReference type="ARBA" id="ARBA00005689"/>
    </source>
</evidence>
<feature type="binding site" evidence="8">
    <location>
        <position position="203"/>
    </location>
    <ligand>
        <name>NAD(+)</name>
        <dbReference type="ChEBI" id="CHEBI:57540"/>
    </ligand>
</feature>
<dbReference type="InterPro" id="IPR008143">
    <property type="entry name" value="Ala_DH/PNT_CS2"/>
</dbReference>
<sequence>MIIGVPKEIKPEENRVAIVPGGVQTLVKKGHKVHIEKGAGLGSGFTDEEYEKAGAIILEKHEDVFYEAELILKVKEPLPEEYSLLSEGKILFTYLHLAASEELTKNLIKSKAICIAYETVQTEDGFLPLLAPMSEIAGRMAPQEGAKYLEKPFGGRGILLGGVPGVPSANVVIIGAGTVGFNSARIAYGMGASVTLLDINPRKLRFVDDYFQGKVNTMIADEYNIRMAVEYADLLIGAVLVPGAKAPKIITRDLLKRMKTGAVIVDVAIDQGGCAETSRPTTHLNPIYEEEGVIHYSVANMPGAVPRTATRALTLNTLPYVIEIADKGWERAVKENKSLAKGVNIVKGEITCEAVANAFNLPYTPLENVLS</sequence>
<comment type="cofactor">
    <cofactor evidence="9">
        <name>Mg(2+)</name>
        <dbReference type="ChEBI" id="CHEBI:18420"/>
    </cofactor>
    <text evidence="9">Binds 1 Mg(2+) ion per subunit.</text>
</comment>
<name>A0A7C3RJ28_DICTH</name>
<dbReference type="PROSITE" id="PS00837">
    <property type="entry name" value="ALADH_PNT_2"/>
    <property type="match status" value="1"/>
</dbReference>
<dbReference type="EMBL" id="DTIN01000009">
    <property type="protein sequence ID" value="HFX12800.1"/>
    <property type="molecule type" value="Genomic_DNA"/>
</dbReference>
<feature type="binding site" evidence="8">
    <location>
        <begin position="267"/>
        <end position="270"/>
    </location>
    <ligand>
        <name>NAD(+)</name>
        <dbReference type="ChEBI" id="CHEBI:57540"/>
    </ligand>
</feature>
<dbReference type="PIRSF" id="PIRSF000183">
    <property type="entry name" value="Alanine_dh"/>
    <property type="match status" value="1"/>
</dbReference>
<feature type="active site" description="Proton donor/acceptor" evidence="6">
    <location>
        <position position="96"/>
    </location>
</feature>
<dbReference type="CDD" id="cd05305">
    <property type="entry name" value="L-AlaDH"/>
    <property type="match status" value="1"/>
</dbReference>
<protein>
    <recommendedName>
        <fullName evidence="2 5">Alanine dehydrogenase</fullName>
        <ecNumber evidence="2 5">1.4.1.1</ecNumber>
    </recommendedName>
</protein>
<evidence type="ECO:0000256" key="7">
    <source>
        <dbReference type="PIRSR" id="PIRSR000183-2"/>
    </source>
</evidence>
<dbReference type="GO" id="GO:0005886">
    <property type="term" value="C:plasma membrane"/>
    <property type="evidence" value="ECO:0007669"/>
    <property type="project" value="TreeGrafter"/>
</dbReference>
<proteinExistence type="inferred from homology"/>
<dbReference type="InterPro" id="IPR008141">
    <property type="entry name" value="Ala_DH"/>
</dbReference>
<feature type="binding site" evidence="8">
    <location>
        <position position="134"/>
    </location>
    <ligand>
        <name>NAD(+)</name>
        <dbReference type="ChEBI" id="CHEBI:57540"/>
    </ligand>
</feature>
<keyword evidence="9" id="KW-0460">Magnesium</keyword>
<keyword evidence="8" id="KW-0547">Nucleotide-binding</keyword>
<dbReference type="InterPro" id="IPR007698">
    <property type="entry name" value="AlaDH/PNT_NAD(H)-bd"/>
</dbReference>